<evidence type="ECO:0000313" key="12">
    <source>
        <dbReference type="EMBL" id="SMO79685.1"/>
    </source>
</evidence>
<dbReference type="Gene3D" id="3.30.1150.10">
    <property type="match status" value="1"/>
</dbReference>
<evidence type="ECO:0000313" key="13">
    <source>
        <dbReference type="Proteomes" id="UP000319040"/>
    </source>
</evidence>
<keyword evidence="6 10" id="KW-0812">Transmembrane</keyword>
<evidence type="ECO:0000259" key="11">
    <source>
        <dbReference type="PROSITE" id="PS52015"/>
    </source>
</evidence>
<dbReference type="GO" id="GO:0015891">
    <property type="term" value="P:siderophore transport"/>
    <property type="evidence" value="ECO:0007669"/>
    <property type="project" value="InterPro"/>
</dbReference>
<dbReference type="PROSITE" id="PS52015">
    <property type="entry name" value="TONB_CTD"/>
    <property type="match status" value="1"/>
</dbReference>
<dbReference type="PRINTS" id="PR01374">
    <property type="entry name" value="TONBPROTEIN"/>
</dbReference>
<evidence type="ECO:0000256" key="1">
    <source>
        <dbReference type="ARBA" id="ARBA00004383"/>
    </source>
</evidence>
<comment type="subcellular location">
    <subcellularLocation>
        <location evidence="1">Cell inner membrane</location>
        <topology evidence="1">Single-pass membrane protein</topology>
        <orientation evidence="1">Periplasmic side</orientation>
    </subcellularLocation>
</comment>
<name>A0A521E714_SACCC</name>
<dbReference type="InterPro" id="IPR051045">
    <property type="entry name" value="TonB-dependent_transducer"/>
</dbReference>
<dbReference type="InterPro" id="IPR006260">
    <property type="entry name" value="TonB/TolA_C"/>
</dbReference>
<keyword evidence="13" id="KW-1185">Reference proteome</keyword>
<dbReference type="InterPro" id="IPR003538">
    <property type="entry name" value="TonB"/>
</dbReference>
<dbReference type="NCBIfam" id="TIGR01352">
    <property type="entry name" value="tonB_Cterm"/>
    <property type="match status" value="1"/>
</dbReference>
<evidence type="ECO:0000256" key="8">
    <source>
        <dbReference type="ARBA" id="ARBA00022989"/>
    </source>
</evidence>
<evidence type="ECO:0000256" key="10">
    <source>
        <dbReference type="SAM" id="Phobius"/>
    </source>
</evidence>
<feature type="domain" description="TonB C-terminal" evidence="11">
    <location>
        <begin position="136"/>
        <end position="226"/>
    </location>
</feature>
<keyword evidence="8 10" id="KW-1133">Transmembrane helix</keyword>
<comment type="similarity">
    <text evidence="2">Belongs to the TonB family.</text>
</comment>
<dbReference type="Pfam" id="PF03544">
    <property type="entry name" value="TonB_C"/>
    <property type="match status" value="1"/>
</dbReference>
<evidence type="ECO:0000256" key="7">
    <source>
        <dbReference type="ARBA" id="ARBA00022927"/>
    </source>
</evidence>
<dbReference type="PANTHER" id="PTHR33446">
    <property type="entry name" value="PROTEIN TONB-RELATED"/>
    <property type="match status" value="1"/>
</dbReference>
<dbReference type="GO" id="GO:0055085">
    <property type="term" value="P:transmembrane transport"/>
    <property type="evidence" value="ECO:0007669"/>
    <property type="project" value="InterPro"/>
</dbReference>
<dbReference type="GO" id="GO:0030288">
    <property type="term" value="C:outer membrane-bounded periplasmic space"/>
    <property type="evidence" value="ECO:0007669"/>
    <property type="project" value="InterPro"/>
</dbReference>
<dbReference type="GO" id="GO:0015031">
    <property type="term" value="P:protein transport"/>
    <property type="evidence" value="ECO:0007669"/>
    <property type="project" value="UniProtKB-KW"/>
</dbReference>
<sequence>MELKKTNKANLEQKRSIFLQIGFVIALGAALVAFEWKTIRTNPGMLADNALHLIDEELPPVIRIKEPEPEKPKPKLIVLEELIIVEDETELPGDELEINSESLEDLSVALQQVEPGEEDGDPIPFIMLEDKPEFPGGERALLKYLSSSVKYPIIAVENGIEGTVYLSFIISKTGKVEQVQVIRGVNTLLDREALRVVSSMPNWKPGRQGTRKVAVSYQVPIKFKLQ</sequence>
<dbReference type="EMBL" id="FXTB01000008">
    <property type="protein sequence ID" value="SMO79685.1"/>
    <property type="molecule type" value="Genomic_DNA"/>
</dbReference>
<gene>
    <name evidence="12" type="ORF">SAMN06265379_1084</name>
</gene>
<dbReference type="SUPFAM" id="SSF74653">
    <property type="entry name" value="TolA/TonB C-terminal domain"/>
    <property type="match status" value="1"/>
</dbReference>
<dbReference type="RefSeq" id="WP_142534064.1">
    <property type="nucleotide sequence ID" value="NZ_FXTB01000008.1"/>
</dbReference>
<reference evidence="12 13" key="1">
    <citation type="submission" date="2017-05" db="EMBL/GenBank/DDBJ databases">
        <authorList>
            <person name="Varghese N."/>
            <person name="Submissions S."/>
        </authorList>
    </citation>
    <scope>NUCLEOTIDE SEQUENCE [LARGE SCALE GENOMIC DNA]</scope>
    <source>
        <strain evidence="12 13">DSM 27040</strain>
    </source>
</reference>
<evidence type="ECO:0000256" key="3">
    <source>
        <dbReference type="ARBA" id="ARBA00022448"/>
    </source>
</evidence>
<dbReference type="PANTHER" id="PTHR33446:SF2">
    <property type="entry name" value="PROTEIN TONB"/>
    <property type="match status" value="1"/>
</dbReference>
<accession>A0A521E714</accession>
<keyword evidence="7" id="KW-0653">Protein transport</keyword>
<keyword evidence="4" id="KW-1003">Cell membrane</keyword>
<evidence type="ECO:0000256" key="9">
    <source>
        <dbReference type="ARBA" id="ARBA00023136"/>
    </source>
</evidence>
<dbReference type="GO" id="GO:0031992">
    <property type="term" value="F:energy transducer activity"/>
    <property type="evidence" value="ECO:0007669"/>
    <property type="project" value="InterPro"/>
</dbReference>
<keyword evidence="3" id="KW-0813">Transport</keyword>
<dbReference type="AlphaFoldDB" id="A0A521E714"/>
<feature type="transmembrane region" description="Helical" evidence="10">
    <location>
        <begin position="17"/>
        <end position="36"/>
    </location>
</feature>
<dbReference type="InterPro" id="IPR037682">
    <property type="entry name" value="TonB_C"/>
</dbReference>
<evidence type="ECO:0000256" key="6">
    <source>
        <dbReference type="ARBA" id="ARBA00022692"/>
    </source>
</evidence>
<evidence type="ECO:0000256" key="4">
    <source>
        <dbReference type="ARBA" id="ARBA00022475"/>
    </source>
</evidence>
<organism evidence="12 13">
    <name type="scientific">Saccharicrinis carchari</name>
    <dbReference type="NCBI Taxonomy" id="1168039"/>
    <lineage>
        <taxon>Bacteria</taxon>
        <taxon>Pseudomonadati</taxon>
        <taxon>Bacteroidota</taxon>
        <taxon>Bacteroidia</taxon>
        <taxon>Marinilabiliales</taxon>
        <taxon>Marinilabiliaceae</taxon>
        <taxon>Saccharicrinis</taxon>
    </lineage>
</organism>
<keyword evidence="5" id="KW-0997">Cell inner membrane</keyword>
<evidence type="ECO:0000256" key="5">
    <source>
        <dbReference type="ARBA" id="ARBA00022519"/>
    </source>
</evidence>
<keyword evidence="9 10" id="KW-0472">Membrane</keyword>
<dbReference type="Proteomes" id="UP000319040">
    <property type="component" value="Unassembled WGS sequence"/>
</dbReference>
<proteinExistence type="inferred from homology"/>
<protein>
    <submittedName>
        <fullName evidence="12">Protein TonB</fullName>
    </submittedName>
</protein>
<dbReference type="GO" id="GO:0098797">
    <property type="term" value="C:plasma membrane protein complex"/>
    <property type="evidence" value="ECO:0007669"/>
    <property type="project" value="TreeGrafter"/>
</dbReference>
<evidence type="ECO:0000256" key="2">
    <source>
        <dbReference type="ARBA" id="ARBA00006555"/>
    </source>
</evidence>
<dbReference type="OrthoDB" id="9814002at2"/>